<dbReference type="Proteomes" id="UP000034164">
    <property type="component" value="Unassembled WGS sequence"/>
</dbReference>
<feature type="compositionally biased region" description="Polar residues" evidence="1">
    <location>
        <begin position="110"/>
        <end position="122"/>
    </location>
</feature>
<name>A0A0G2J979_9EURO</name>
<organism evidence="2 3">
    <name type="scientific">[Emmonsia] crescens</name>
    <dbReference type="NCBI Taxonomy" id="73230"/>
    <lineage>
        <taxon>Eukaryota</taxon>
        <taxon>Fungi</taxon>
        <taxon>Dikarya</taxon>
        <taxon>Ascomycota</taxon>
        <taxon>Pezizomycotina</taxon>
        <taxon>Eurotiomycetes</taxon>
        <taxon>Eurotiomycetidae</taxon>
        <taxon>Onygenales</taxon>
        <taxon>Ajellomycetaceae</taxon>
        <taxon>Emergomyces</taxon>
    </lineage>
</organism>
<comment type="caution">
    <text evidence="2">The sequence shown here is derived from an EMBL/GenBank/DDBJ whole genome shotgun (WGS) entry which is preliminary data.</text>
</comment>
<evidence type="ECO:0000313" key="2">
    <source>
        <dbReference type="EMBL" id="KKZ63511.1"/>
    </source>
</evidence>
<feature type="region of interest" description="Disordered" evidence="1">
    <location>
        <begin position="85"/>
        <end position="122"/>
    </location>
</feature>
<protein>
    <submittedName>
        <fullName evidence="2">Uncharacterized protein</fullName>
    </submittedName>
</protein>
<dbReference type="VEuPathDB" id="FungiDB:EMCG_02170"/>
<sequence>MTPLRSFAMTNNPDTFRSGACAYRNARDWAKEQRDELIKSANERHTQARSELLSTSSEPTIILEDSDTSATFDEAEFHDAAQWSFAHTNDSAEDPPASTKHTKRARIGASSINRASGKSLQN</sequence>
<dbReference type="EMBL" id="LCZI01000973">
    <property type="protein sequence ID" value="KKZ63511.1"/>
    <property type="molecule type" value="Genomic_DNA"/>
</dbReference>
<feature type="region of interest" description="Disordered" evidence="1">
    <location>
        <begin position="40"/>
        <end position="61"/>
    </location>
</feature>
<proteinExistence type="predicted"/>
<accession>A0A0G2J979</accession>
<gene>
    <name evidence="2" type="ORF">EMCG_02170</name>
</gene>
<evidence type="ECO:0000313" key="3">
    <source>
        <dbReference type="Proteomes" id="UP000034164"/>
    </source>
</evidence>
<dbReference type="OrthoDB" id="4184638at2759"/>
<evidence type="ECO:0000256" key="1">
    <source>
        <dbReference type="SAM" id="MobiDB-lite"/>
    </source>
</evidence>
<reference evidence="3" key="1">
    <citation type="journal article" date="2015" name="PLoS Genet.">
        <title>The dynamic genome and transcriptome of the human fungal pathogen Blastomyces and close relative Emmonsia.</title>
        <authorList>
            <person name="Munoz J.F."/>
            <person name="Gauthier G.M."/>
            <person name="Desjardins C.A."/>
            <person name="Gallo J.E."/>
            <person name="Holder J."/>
            <person name="Sullivan T.D."/>
            <person name="Marty A.J."/>
            <person name="Carmen J.C."/>
            <person name="Chen Z."/>
            <person name="Ding L."/>
            <person name="Gujja S."/>
            <person name="Magrini V."/>
            <person name="Misas E."/>
            <person name="Mitreva M."/>
            <person name="Priest M."/>
            <person name="Saif S."/>
            <person name="Whiston E.A."/>
            <person name="Young S."/>
            <person name="Zeng Q."/>
            <person name="Goldman W.E."/>
            <person name="Mardis E.R."/>
            <person name="Taylor J.W."/>
            <person name="McEwen J.G."/>
            <person name="Clay O.K."/>
            <person name="Klein B.S."/>
            <person name="Cuomo C.A."/>
        </authorList>
    </citation>
    <scope>NUCLEOTIDE SEQUENCE [LARGE SCALE GENOMIC DNA]</scope>
    <source>
        <strain evidence="3">UAMH 3008</strain>
    </source>
</reference>
<dbReference type="AlphaFoldDB" id="A0A0G2J979"/>